<proteinExistence type="predicted"/>
<dbReference type="AlphaFoldDB" id="A0A137PID1"/>
<name>A0A137PID1_CONC2</name>
<organism evidence="1 2">
    <name type="scientific">Conidiobolus coronatus (strain ATCC 28846 / CBS 209.66 / NRRL 28638)</name>
    <name type="common">Delacroixia coronata</name>
    <dbReference type="NCBI Taxonomy" id="796925"/>
    <lineage>
        <taxon>Eukaryota</taxon>
        <taxon>Fungi</taxon>
        <taxon>Fungi incertae sedis</taxon>
        <taxon>Zoopagomycota</taxon>
        <taxon>Entomophthoromycotina</taxon>
        <taxon>Entomophthoromycetes</taxon>
        <taxon>Entomophthorales</taxon>
        <taxon>Ancylistaceae</taxon>
        <taxon>Conidiobolus</taxon>
    </lineage>
</organism>
<gene>
    <name evidence="1" type="ORF">CONCODRAFT_168320</name>
</gene>
<evidence type="ECO:0000313" key="1">
    <source>
        <dbReference type="EMBL" id="KXN74764.1"/>
    </source>
</evidence>
<protein>
    <submittedName>
        <fullName evidence="1">Uncharacterized protein</fullName>
    </submittedName>
</protein>
<dbReference type="EMBL" id="KQ964420">
    <property type="protein sequence ID" value="KXN74764.1"/>
    <property type="molecule type" value="Genomic_DNA"/>
</dbReference>
<keyword evidence="2" id="KW-1185">Reference proteome</keyword>
<reference evidence="1 2" key="1">
    <citation type="journal article" date="2015" name="Genome Biol. Evol.">
        <title>Phylogenomic analyses indicate that early fungi evolved digesting cell walls of algal ancestors of land plants.</title>
        <authorList>
            <person name="Chang Y."/>
            <person name="Wang S."/>
            <person name="Sekimoto S."/>
            <person name="Aerts A.L."/>
            <person name="Choi C."/>
            <person name="Clum A."/>
            <person name="LaButti K.M."/>
            <person name="Lindquist E.A."/>
            <person name="Yee Ngan C."/>
            <person name="Ohm R.A."/>
            <person name="Salamov A.A."/>
            <person name="Grigoriev I.V."/>
            <person name="Spatafora J.W."/>
            <person name="Berbee M.L."/>
        </authorList>
    </citation>
    <scope>NUCLEOTIDE SEQUENCE [LARGE SCALE GENOMIC DNA]</scope>
    <source>
        <strain evidence="1 2">NRRL 28638</strain>
    </source>
</reference>
<dbReference type="Proteomes" id="UP000070444">
    <property type="component" value="Unassembled WGS sequence"/>
</dbReference>
<evidence type="ECO:0000313" key="2">
    <source>
        <dbReference type="Proteomes" id="UP000070444"/>
    </source>
</evidence>
<sequence length="118" mass="13140">MNSDTLNYHQFIQTIESCENFESITKLAQVSQLRRRGSNLSIYSQNSVAYSIASPTSSKLAVPSATDLDSALYQKGFELRGYDSGDEFDLIVEQGFHGSVGERMPTLKLTLTPDLLRK</sequence>
<accession>A0A137PID1</accession>